<comment type="caution">
    <text evidence="7">The sequence shown here is derived from an EMBL/GenBank/DDBJ whole genome shotgun (WGS) entry which is preliminary data.</text>
</comment>
<feature type="repeat" description="WD" evidence="5">
    <location>
        <begin position="129"/>
        <end position="170"/>
    </location>
</feature>
<dbReference type="Proteomes" id="UP001629953">
    <property type="component" value="Unassembled WGS sequence"/>
</dbReference>
<keyword evidence="4" id="KW-0677">Repeat</keyword>
<evidence type="ECO:0000259" key="6">
    <source>
        <dbReference type="Pfam" id="PF08662"/>
    </source>
</evidence>
<dbReference type="InterPro" id="IPR011047">
    <property type="entry name" value="Quinoprotein_ADH-like_sf"/>
</dbReference>
<dbReference type="Gene3D" id="2.130.10.10">
    <property type="entry name" value="YVTN repeat-like/Quinoprotein amine dehydrogenase"/>
    <property type="match status" value="2"/>
</dbReference>
<dbReference type="InterPro" id="IPR037588">
    <property type="entry name" value="MLST8"/>
</dbReference>
<protein>
    <recommendedName>
        <fullName evidence="2">Target of rapamycin complex subunit LST8</fullName>
    </recommendedName>
</protein>
<name>A0ABW9GAG3_9GAMM</name>
<dbReference type="PROSITE" id="PS50294">
    <property type="entry name" value="WD_REPEATS_REGION"/>
    <property type="match status" value="1"/>
</dbReference>
<evidence type="ECO:0000256" key="3">
    <source>
        <dbReference type="ARBA" id="ARBA00022574"/>
    </source>
</evidence>
<dbReference type="InterPro" id="IPR015943">
    <property type="entry name" value="WD40/YVTN_repeat-like_dom_sf"/>
</dbReference>
<dbReference type="PANTHER" id="PTHR19842:SF2">
    <property type="entry name" value="WD REPEAT PROTEIN (AFU_ORTHOLOGUE AFUA_5G04300)"/>
    <property type="match status" value="1"/>
</dbReference>
<evidence type="ECO:0000256" key="2">
    <source>
        <dbReference type="ARBA" id="ARBA00018867"/>
    </source>
</evidence>
<evidence type="ECO:0000256" key="4">
    <source>
        <dbReference type="ARBA" id="ARBA00022737"/>
    </source>
</evidence>
<dbReference type="PROSITE" id="PS50082">
    <property type="entry name" value="WD_REPEATS_2"/>
    <property type="match status" value="2"/>
</dbReference>
<proteinExistence type="inferred from homology"/>
<feature type="domain" description="Translation initiation factor beta propellor-like" evidence="6">
    <location>
        <begin position="41"/>
        <end position="199"/>
    </location>
</feature>
<dbReference type="InterPro" id="IPR001680">
    <property type="entry name" value="WD40_rpt"/>
</dbReference>
<evidence type="ECO:0000256" key="1">
    <source>
        <dbReference type="ARBA" id="ARBA00009890"/>
    </source>
</evidence>
<dbReference type="SUPFAM" id="SSF50998">
    <property type="entry name" value="Quinoprotein alcohol dehydrogenase-like"/>
    <property type="match status" value="1"/>
</dbReference>
<dbReference type="InterPro" id="IPR013979">
    <property type="entry name" value="TIF_beta_prop-like"/>
</dbReference>
<keyword evidence="3 5" id="KW-0853">WD repeat</keyword>
<sequence length="299" mass="33028">MIVEQAPQGAYTAALSADGSLSLMSTFAQQVTLWQLQPTPKIRFRWQQQSQNNIFVAKFAPEHQFAITASRHDFAVWSTQTGHSLGFYAIKQSVIRDIALSASGTTVLAGLENGHVLAINLRTGRRLEFLGHKEAINAVCLSANGRYALTAGNGGKVLLWDTQTAQIIIQLQLNSRVTQIALSSDGHYLFAADSHHTAQIYAIPSGQKISRLNIHTRQQIFSSARFVDQGKWLVTGSPNRRIQLWDTHTGQLLQNWQVGLNHAHRPASAVVYDATIDNNGQLISASSTGLVEYWHINQH</sequence>
<dbReference type="Pfam" id="PF00400">
    <property type="entry name" value="WD40"/>
    <property type="match status" value="1"/>
</dbReference>
<evidence type="ECO:0000313" key="7">
    <source>
        <dbReference type="EMBL" id="MFM2486677.1"/>
    </source>
</evidence>
<dbReference type="Pfam" id="PF08662">
    <property type="entry name" value="eIF2A"/>
    <property type="match status" value="1"/>
</dbReference>
<comment type="similarity">
    <text evidence="1">Belongs to the WD repeat LST8 family.</text>
</comment>
<accession>A0ABW9GAG3</accession>
<gene>
    <name evidence="7" type="ORF">ABUE30_16725</name>
</gene>
<feature type="repeat" description="WD" evidence="5">
    <location>
        <begin position="214"/>
        <end position="255"/>
    </location>
</feature>
<organism evidence="7 8">
    <name type="scientific">Celerinatantimonas yamalensis</name>
    <dbReference type="NCBI Taxonomy" id="559956"/>
    <lineage>
        <taxon>Bacteria</taxon>
        <taxon>Pseudomonadati</taxon>
        <taxon>Pseudomonadota</taxon>
        <taxon>Gammaproteobacteria</taxon>
        <taxon>Celerinatantimonadaceae</taxon>
        <taxon>Celerinatantimonas</taxon>
    </lineage>
</organism>
<dbReference type="EMBL" id="JBEQCT010000010">
    <property type="protein sequence ID" value="MFM2486677.1"/>
    <property type="molecule type" value="Genomic_DNA"/>
</dbReference>
<dbReference type="PROSITE" id="PS00678">
    <property type="entry name" value="WD_REPEATS_1"/>
    <property type="match status" value="1"/>
</dbReference>
<dbReference type="InterPro" id="IPR019775">
    <property type="entry name" value="WD40_repeat_CS"/>
</dbReference>
<reference evidence="7 8" key="1">
    <citation type="journal article" date="2013" name="Int. J. Syst. Evol. Microbiol.">
        <title>Celerinatantimonas yamalensis sp. nov., a cold-adapted diazotrophic bacterium from a cold permafrost brine.</title>
        <authorList>
            <person name="Shcherbakova V."/>
            <person name="Chuvilskaya N."/>
            <person name="Rivkina E."/>
            <person name="Demidov N."/>
            <person name="Uchaeva V."/>
            <person name="Suetin S."/>
            <person name="Suzina N."/>
            <person name="Gilichinsky D."/>
        </authorList>
    </citation>
    <scope>NUCLEOTIDE SEQUENCE [LARGE SCALE GENOMIC DNA]</scope>
    <source>
        <strain evidence="7 8">C7</strain>
    </source>
</reference>
<evidence type="ECO:0000313" key="8">
    <source>
        <dbReference type="Proteomes" id="UP001629953"/>
    </source>
</evidence>
<keyword evidence="8" id="KW-1185">Reference proteome</keyword>
<dbReference type="RefSeq" id="WP_408624978.1">
    <property type="nucleotide sequence ID" value="NZ_JBEQCT010000010.1"/>
</dbReference>
<dbReference type="SMART" id="SM00320">
    <property type="entry name" value="WD40"/>
    <property type="match status" value="5"/>
</dbReference>
<evidence type="ECO:0000256" key="5">
    <source>
        <dbReference type="PROSITE-ProRule" id="PRU00221"/>
    </source>
</evidence>
<dbReference type="PANTHER" id="PTHR19842">
    <property type="entry name" value="G BETA-LIKE PROTEIN GBL"/>
    <property type="match status" value="1"/>
</dbReference>